<keyword evidence="2 6" id="KW-0963">Cytoplasm</keyword>
<dbReference type="EMBL" id="MUJZ01019028">
    <property type="protein sequence ID" value="OTF80290.1"/>
    <property type="molecule type" value="Genomic_DNA"/>
</dbReference>
<evidence type="ECO:0000256" key="1">
    <source>
        <dbReference type="ARBA" id="ARBA00002000"/>
    </source>
</evidence>
<name>A0A1Y3BH94_EURMA</name>
<evidence type="ECO:0000259" key="8">
    <source>
        <dbReference type="PROSITE" id="PS00388"/>
    </source>
</evidence>
<dbReference type="PANTHER" id="PTHR11599">
    <property type="entry name" value="PROTEASOME SUBUNIT ALPHA/BETA"/>
    <property type="match status" value="1"/>
</dbReference>
<organism evidence="9 10">
    <name type="scientific">Euroglyphus maynei</name>
    <name type="common">Mayne's house dust mite</name>
    <dbReference type="NCBI Taxonomy" id="6958"/>
    <lineage>
        <taxon>Eukaryota</taxon>
        <taxon>Metazoa</taxon>
        <taxon>Ecdysozoa</taxon>
        <taxon>Arthropoda</taxon>
        <taxon>Chelicerata</taxon>
        <taxon>Arachnida</taxon>
        <taxon>Acari</taxon>
        <taxon>Acariformes</taxon>
        <taxon>Sarcoptiformes</taxon>
        <taxon>Astigmata</taxon>
        <taxon>Psoroptidia</taxon>
        <taxon>Analgoidea</taxon>
        <taxon>Pyroglyphidae</taxon>
        <taxon>Pyroglyphinae</taxon>
        <taxon>Euroglyphus</taxon>
    </lineage>
</organism>
<evidence type="ECO:0000313" key="10">
    <source>
        <dbReference type="Proteomes" id="UP000194236"/>
    </source>
</evidence>
<reference evidence="9 10" key="1">
    <citation type="submission" date="2017-03" db="EMBL/GenBank/DDBJ databases">
        <title>Genome Survey of Euroglyphus maynei.</title>
        <authorList>
            <person name="Arlian L.G."/>
            <person name="Morgan M.S."/>
            <person name="Rider S.D."/>
        </authorList>
    </citation>
    <scope>NUCLEOTIDE SEQUENCE [LARGE SCALE GENOMIC DNA]</scope>
    <source>
        <strain evidence="9">Arlian Lab</strain>
        <tissue evidence="9">Whole body</tissue>
    </source>
</reference>
<dbReference type="Gene3D" id="3.60.20.10">
    <property type="entry name" value="Glutamine Phosphoribosylpyrophosphate, subunit 1, domain 1"/>
    <property type="match status" value="1"/>
</dbReference>
<feature type="compositionally biased region" description="Low complexity" evidence="7">
    <location>
        <begin position="246"/>
        <end position="257"/>
    </location>
</feature>
<comment type="function">
    <text evidence="1">The proteasome is a multicatalytic proteinase complex which is characterized by its ability to cleave peptides with Arg, Phe, Tyr, Leu, and Glu adjacent to the leaving group at neutral or slightly basic pH. The proteasome has an ATP-dependent proteolytic activity.</text>
</comment>
<feature type="domain" description="Proteasome alpha-type subunits" evidence="8">
    <location>
        <begin position="6"/>
        <end position="28"/>
    </location>
</feature>
<accession>A0A1Y3BH94</accession>
<dbReference type="InterPro" id="IPR029055">
    <property type="entry name" value="Ntn_hydrolases_N"/>
</dbReference>
<dbReference type="SUPFAM" id="SSF56235">
    <property type="entry name" value="N-terminal nucleophile aminohydrolases (Ntn hydrolases)"/>
    <property type="match status" value="1"/>
</dbReference>
<evidence type="ECO:0000313" key="9">
    <source>
        <dbReference type="EMBL" id="OTF80290.1"/>
    </source>
</evidence>
<dbReference type="GO" id="GO:0019773">
    <property type="term" value="C:proteasome core complex, alpha-subunit complex"/>
    <property type="evidence" value="ECO:0007669"/>
    <property type="project" value="UniProtKB-UniRule"/>
</dbReference>
<dbReference type="InterPro" id="IPR023332">
    <property type="entry name" value="Proteasome_alpha-type"/>
</dbReference>
<comment type="subunit">
    <text evidence="6">The 20S proteasome core is composed of 28 subunits that are arranged in four stacked rings, resulting in a barrel-shaped structure. The two end rings are each formed by seven alpha subunits, and the two central rings are each formed by seven beta subunits.</text>
</comment>
<proteinExistence type="inferred from homology"/>
<dbReference type="GO" id="GO:0005737">
    <property type="term" value="C:cytoplasm"/>
    <property type="evidence" value="ECO:0007669"/>
    <property type="project" value="UniProtKB-SubCell"/>
</dbReference>
<dbReference type="Pfam" id="PF00227">
    <property type="entry name" value="Proteasome"/>
    <property type="match status" value="1"/>
</dbReference>
<comment type="caution">
    <text evidence="9">The sequence shown here is derived from an EMBL/GenBank/DDBJ whole genome shotgun (WGS) entry which is preliminary data.</text>
</comment>
<dbReference type="AlphaFoldDB" id="A0A1Y3BH94"/>
<evidence type="ECO:0000256" key="3">
    <source>
        <dbReference type="ARBA" id="ARBA00022942"/>
    </source>
</evidence>
<dbReference type="GO" id="GO:0005634">
    <property type="term" value="C:nucleus"/>
    <property type="evidence" value="ECO:0007669"/>
    <property type="project" value="UniProtKB-SubCell"/>
</dbReference>
<comment type="similarity">
    <text evidence="5 6">Belongs to the peptidase T1A family.</text>
</comment>
<keyword evidence="4 6" id="KW-0539">Nucleus</keyword>
<dbReference type="InterPro" id="IPR000426">
    <property type="entry name" value="Proteasome_asu_N"/>
</dbReference>
<dbReference type="InterPro" id="IPR050115">
    <property type="entry name" value="Proteasome_alpha"/>
</dbReference>
<dbReference type="PROSITE" id="PS51475">
    <property type="entry name" value="PROTEASOME_ALPHA_2"/>
    <property type="match status" value="1"/>
</dbReference>
<dbReference type="GO" id="GO:0006511">
    <property type="term" value="P:ubiquitin-dependent protein catabolic process"/>
    <property type="evidence" value="ECO:0007669"/>
    <property type="project" value="InterPro"/>
</dbReference>
<dbReference type="CDD" id="cd03749">
    <property type="entry name" value="proteasome_alpha_type_1"/>
    <property type="match status" value="1"/>
</dbReference>
<dbReference type="FunFam" id="3.60.20.10:FF:000063">
    <property type="entry name" value="Proteasome subunit alpha type"/>
    <property type="match status" value="1"/>
</dbReference>
<dbReference type="Proteomes" id="UP000194236">
    <property type="component" value="Unassembled WGS sequence"/>
</dbReference>
<dbReference type="Pfam" id="PF10584">
    <property type="entry name" value="Proteasome_A_N"/>
    <property type="match status" value="1"/>
</dbReference>
<dbReference type="SMART" id="SM00948">
    <property type="entry name" value="Proteasome_A_N"/>
    <property type="match status" value="1"/>
</dbReference>
<keyword evidence="10" id="KW-1185">Reference proteome</keyword>
<sequence length="286" mass="32140">MFRNQYDNDVTTWSPQGRLHQVEYAMEAVKQGSTAIGLKNHEFAVLVALKRTSHELSSYQKKLIQVDDHIGVAIAGLTADGRILTRYMRNECLNERFTHEQPLLLNRLMTDMGLKMQTCTQRYDRRPYGVGLIVAGYDGTGPHIYQTCPSANYFDCKSMAIGSRSQSARTYLEKYMDKFPDCTRDELVRHGLLALRECLPNDTQLTSLNVSIGIVGKDFPFRIFEDEKVEQFLNQLSDAEKRGRSTQPAATAATQPPSVSTGRDSMDIDDVTVADPAVEQRPPGPQ</sequence>
<comment type="subcellular location">
    <subcellularLocation>
        <location evidence="6">Cytoplasm</location>
    </subcellularLocation>
    <subcellularLocation>
        <location evidence="6">Nucleus</location>
    </subcellularLocation>
</comment>
<dbReference type="PROSITE" id="PS00388">
    <property type="entry name" value="PROTEASOME_ALPHA_1"/>
    <property type="match status" value="1"/>
</dbReference>
<evidence type="ECO:0000256" key="7">
    <source>
        <dbReference type="SAM" id="MobiDB-lite"/>
    </source>
</evidence>
<gene>
    <name evidence="9" type="ORF">BLA29_004427</name>
</gene>
<evidence type="ECO:0000256" key="6">
    <source>
        <dbReference type="RuleBase" id="RU000551"/>
    </source>
</evidence>
<feature type="region of interest" description="Disordered" evidence="7">
    <location>
        <begin position="239"/>
        <end position="286"/>
    </location>
</feature>
<dbReference type="OrthoDB" id="431557at2759"/>
<dbReference type="InterPro" id="IPR001353">
    <property type="entry name" value="Proteasome_sua/b"/>
</dbReference>
<evidence type="ECO:0000256" key="5">
    <source>
        <dbReference type="PROSITE-ProRule" id="PRU00808"/>
    </source>
</evidence>
<evidence type="ECO:0000256" key="2">
    <source>
        <dbReference type="ARBA" id="ARBA00022490"/>
    </source>
</evidence>
<evidence type="ECO:0000256" key="4">
    <source>
        <dbReference type="ARBA" id="ARBA00023242"/>
    </source>
</evidence>
<protein>
    <recommendedName>
        <fullName evidence="6">Proteasome subunit alpha type</fullName>
    </recommendedName>
</protein>
<dbReference type="InterPro" id="IPR035144">
    <property type="entry name" value="Proteasome_alpha1"/>
</dbReference>
<keyword evidence="3 5" id="KW-0647">Proteasome</keyword>